<keyword evidence="2 4" id="KW-0560">Oxidoreductase</keyword>
<dbReference type="EMBL" id="JUFX02000090">
    <property type="protein sequence ID" value="KPH87883.1"/>
    <property type="molecule type" value="Genomic_DNA"/>
</dbReference>
<evidence type="ECO:0000256" key="3">
    <source>
        <dbReference type="ARBA" id="ARBA00023027"/>
    </source>
</evidence>
<evidence type="ECO:0000256" key="1">
    <source>
        <dbReference type="ARBA" id="ARBA00005854"/>
    </source>
</evidence>
<comment type="similarity">
    <text evidence="1 4">Belongs to the D-isomer specific 2-hydroxyacid dehydrogenase family.</text>
</comment>
<dbReference type="PANTHER" id="PTHR42789:SF1">
    <property type="entry name" value="D-ISOMER SPECIFIC 2-HYDROXYACID DEHYDROGENASE FAMILY PROTEIN (AFU_ORTHOLOGUE AFUA_6G10090)"/>
    <property type="match status" value="1"/>
</dbReference>
<evidence type="ECO:0000313" key="8">
    <source>
        <dbReference type="Proteomes" id="UP000031553"/>
    </source>
</evidence>
<dbReference type="InterPro" id="IPR006140">
    <property type="entry name" value="D-isomer_DH_NAD-bd"/>
</dbReference>
<dbReference type="Pfam" id="PF02826">
    <property type="entry name" value="2-Hacid_dh_C"/>
    <property type="match status" value="1"/>
</dbReference>
<sequence length="318" mass="33461">MTTCFITQPIHPQAVQFLHEQGFETRFASRPTMEAVIAEVGDAEAVITRDLGFSAEAVAAAHGLRIIACHGSGTNRIAVAAAARRGIPVTRAVNANSRSVAEMTIALMLAAARKVCAANTAVRQGNWNFRYERPGIELHGKTLALVGFGAIARHVAQIAGAGLGMKILAWSPSVPEDVFATHGVERIGDIGDLLRQADVLSLHRPADASGQSLLDRHHLSLLGPDTIIVNTSRGSAIDTEALRDLLLAGDLRAAALDVLPQEPPAPDESALSAPSLILTPHVGATTEEALVRMAMTCAHQIIDCLAGRTPAHVISPPV</sequence>
<dbReference type="InterPro" id="IPR036291">
    <property type="entry name" value="NAD(P)-bd_dom_sf"/>
</dbReference>
<evidence type="ECO:0000256" key="4">
    <source>
        <dbReference type="RuleBase" id="RU003719"/>
    </source>
</evidence>
<dbReference type="GO" id="GO:0016616">
    <property type="term" value="F:oxidoreductase activity, acting on the CH-OH group of donors, NAD or NADP as acceptor"/>
    <property type="evidence" value="ECO:0007669"/>
    <property type="project" value="InterPro"/>
</dbReference>
<organism evidence="7 8">
    <name type="scientific">Komagataeibacter intermedius AF2</name>
    <dbReference type="NCBI Taxonomy" id="1458464"/>
    <lineage>
        <taxon>Bacteria</taxon>
        <taxon>Pseudomonadati</taxon>
        <taxon>Pseudomonadota</taxon>
        <taxon>Alphaproteobacteria</taxon>
        <taxon>Acetobacterales</taxon>
        <taxon>Acetobacteraceae</taxon>
        <taxon>Komagataeibacter</taxon>
    </lineage>
</organism>
<dbReference type="SUPFAM" id="SSF51735">
    <property type="entry name" value="NAD(P)-binding Rossmann-fold domains"/>
    <property type="match status" value="1"/>
</dbReference>
<dbReference type="Proteomes" id="UP000031553">
    <property type="component" value="Unassembled WGS sequence"/>
</dbReference>
<accession>A0A0N0MFR3</accession>
<evidence type="ECO:0000313" key="7">
    <source>
        <dbReference type="EMBL" id="KPH87883.1"/>
    </source>
</evidence>
<dbReference type="PANTHER" id="PTHR42789">
    <property type="entry name" value="D-ISOMER SPECIFIC 2-HYDROXYACID DEHYDROGENASE FAMILY PROTEIN (AFU_ORTHOLOGUE AFUA_6G10090)"/>
    <property type="match status" value="1"/>
</dbReference>
<dbReference type="Gene3D" id="3.40.50.720">
    <property type="entry name" value="NAD(P)-binding Rossmann-like Domain"/>
    <property type="match status" value="2"/>
</dbReference>
<evidence type="ECO:0000259" key="6">
    <source>
        <dbReference type="Pfam" id="PF02826"/>
    </source>
</evidence>
<proteinExistence type="inferred from homology"/>
<dbReference type="InterPro" id="IPR050857">
    <property type="entry name" value="D-2-hydroxyacid_DH"/>
</dbReference>
<reference evidence="7 8" key="1">
    <citation type="submission" date="2015-07" db="EMBL/GenBank/DDBJ databases">
        <title>Draft Genome Sequence of Komagataeibacter intermedius Strain AF2, Isolated from Kombucha Tea.</title>
        <authorList>
            <person name="Santos R.A."/>
            <person name="Berretta A.A."/>
            <person name="Barud H.S."/>
            <person name="Ribeiro S.J."/>
            <person name="Gonzalez-Garcia L.N."/>
            <person name="Zucchi T.D."/>
            <person name="Goldman G.H."/>
            <person name="Riano-Pachon D.M."/>
        </authorList>
    </citation>
    <scope>NUCLEOTIDE SEQUENCE [LARGE SCALE GENOMIC DNA]</scope>
    <source>
        <strain evidence="7 8">AF2</strain>
    </source>
</reference>
<dbReference type="Pfam" id="PF00389">
    <property type="entry name" value="2-Hacid_dh"/>
    <property type="match status" value="1"/>
</dbReference>
<dbReference type="RefSeq" id="WP_039734785.1">
    <property type="nucleotide sequence ID" value="NZ_JUFX02000090.1"/>
</dbReference>
<protein>
    <submittedName>
        <fullName evidence="7">D-3-phosphoglycerate dehydrogenase</fullName>
    </submittedName>
</protein>
<dbReference type="AlphaFoldDB" id="A0A0N0MFR3"/>
<dbReference type="SUPFAM" id="SSF52283">
    <property type="entry name" value="Formate/glycerate dehydrogenase catalytic domain-like"/>
    <property type="match status" value="1"/>
</dbReference>
<evidence type="ECO:0000259" key="5">
    <source>
        <dbReference type="Pfam" id="PF00389"/>
    </source>
</evidence>
<feature type="domain" description="D-isomer specific 2-hydroxyacid dehydrogenase catalytic" evidence="5">
    <location>
        <begin position="5"/>
        <end position="314"/>
    </location>
</feature>
<keyword evidence="3" id="KW-0520">NAD</keyword>
<name>A0A0N0MFR3_9PROT</name>
<comment type="caution">
    <text evidence="7">The sequence shown here is derived from an EMBL/GenBank/DDBJ whole genome shotgun (WGS) entry which is preliminary data.</text>
</comment>
<dbReference type="InterPro" id="IPR006139">
    <property type="entry name" value="D-isomer_2_OHA_DH_cat_dom"/>
</dbReference>
<feature type="domain" description="D-isomer specific 2-hydroxyacid dehydrogenase NAD-binding" evidence="6">
    <location>
        <begin position="105"/>
        <end position="283"/>
    </location>
</feature>
<dbReference type="GO" id="GO:0051287">
    <property type="term" value="F:NAD binding"/>
    <property type="evidence" value="ECO:0007669"/>
    <property type="project" value="InterPro"/>
</dbReference>
<dbReference type="OrthoDB" id="9793626at2"/>
<gene>
    <name evidence="7" type="ORF">GLUCOINTEAF2_0201965</name>
</gene>
<evidence type="ECO:0000256" key="2">
    <source>
        <dbReference type="ARBA" id="ARBA00023002"/>
    </source>
</evidence>